<dbReference type="STRING" id="1335048.AKL17_2421"/>
<dbReference type="PROSITE" id="PS50943">
    <property type="entry name" value="HTH_CROC1"/>
    <property type="match status" value="1"/>
</dbReference>
<evidence type="ECO:0000259" key="1">
    <source>
        <dbReference type="PROSITE" id="PS50943"/>
    </source>
</evidence>
<protein>
    <recommendedName>
        <fullName evidence="1">HTH cro/C1-type domain-containing protein</fullName>
    </recommendedName>
</protein>
<dbReference type="InterPro" id="IPR001387">
    <property type="entry name" value="Cro/C1-type_HTH"/>
</dbReference>
<dbReference type="KEGG" id="daa:AKL17_2421"/>
<dbReference type="SMART" id="SM00530">
    <property type="entry name" value="HTH_XRE"/>
    <property type="match status" value="1"/>
</dbReference>
<accession>A0A159Z3D6</accession>
<dbReference type="Gene3D" id="1.10.260.40">
    <property type="entry name" value="lambda repressor-like DNA-binding domains"/>
    <property type="match status" value="1"/>
</dbReference>
<dbReference type="EMBL" id="CP012661">
    <property type="protein sequence ID" value="AMY69667.1"/>
    <property type="molecule type" value="Genomic_DNA"/>
</dbReference>
<dbReference type="InterPro" id="IPR010982">
    <property type="entry name" value="Lambda_DNA-bd_dom_sf"/>
</dbReference>
<name>A0A159Z3D6_9RHOB</name>
<dbReference type="GO" id="GO:0003677">
    <property type="term" value="F:DNA binding"/>
    <property type="evidence" value="ECO:0007669"/>
    <property type="project" value="InterPro"/>
</dbReference>
<proteinExistence type="predicted"/>
<dbReference type="AlphaFoldDB" id="A0A159Z3D6"/>
<dbReference type="CDD" id="cd00093">
    <property type="entry name" value="HTH_XRE"/>
    <property type="match status" value="1"/>
</dbReference>
<sequence length="70" mass="7774">MPHDRMLHATKHPLTAARDAAGLTVEQLARIAEFEPAVLQAIEARCHRPTLGELNALAQVLRVKIVDLRE</sequence>
<reference evidence="2 3" key="1">
    <citation type="submission" date="2015-09" db="EMBL/GenBank/DDBJ databases">
        <title>Complete genome sequence of Defluviimonas alba cai42t isolated from an oilfield in Xinjiang.</title>
        <authorList>
            <person name="Geng S."/>
            <person name="Pan X."/>
            <person name="Wu X."/>
        </authorList>
    </citation>
    <scope>NUCLEOTIDE SEQUENCE [LARGE SCALE GENOMIC DNA]</scope>
    <source>
        <strain evidence="3">cai42</strain>
    </source>
</reference>
<feature type="domain" description="HTH cro/C1-type" evidence="1">
    <location>
        <begin position="14"/>
        <end position="68"/>
    </location>
</feature>
<dbReference type="Pfam" id="PF13560">
    <property type="entry name" value="HTH_31"/>
    <property type="match status" value="1"/>
</dbReference>
<evidence type="ECO:0000313" key="3">
    <source>
        <dbReference type="Proteomes" id="UP000076128"/>
    </source>
</evidence>
<gene>
    <name evidence="2" type="ORF">AKL17_2421</name>
</gene>
<dbReference type="SUPFAM" id="SSF47413">
    <property type="entry name" value="lambda repressor-like DNA-binding domains"/>
    <property type="match status" value="1"/>
</dbReference>
<dbReference type="Proteomes" id="UP000076128">
    <property type="component" value="Chromosome"/>
</dbReference>
<organism evidence="2 3">
    <name type="scientific">Frigidibacter mobilis</name>
    <dbReference type="NCBI Taxonomy" id="1335048"/>
    <lineage>
        <taxon>Bacteria</taxon>
        <taxon>Pseudomonadati</taxon>
        <taxon>Pseudomonadota</taxon>
        <taxon>Alphaproteobacteria</taxon>
        <taxon>Rhodobacterales</taxon>
        <taxon>Paracoccaceae</taxon>
        <taxon>Frigidibacter</taxon>
    </lineage>
</organism>
<dbReference type="RefSeq" id="WP_166507101.1">
    <property type="nucleotide sequence ID" value="NZ_CP012661.1"/>
</dbReference>
<keyword evidence="3" id="KW-1185">Reference proteome</keyword>
<evidence type="ECO:0000313" key="2">
    <source>
        <dbReference type="EMBL" id="AMY69667.1"/>
    </source>
</evidence>